<dbReference type="GO" id="GO:0045040">
    <property type="term" value="P:protein insertion into mitochondrial outer membrane"/>
    <property type="evidence" value="ECO:0007669"/>
    <property type="project" value="TreeGrafter"/>
</dbReference>
<keyword evidence="3" id="KW-1185">Reference proteome</keyword>
<evidence type="ECO:0008006" key="4">
    <source>
        <dbReference type="Google" id="ProtNLM"/>
    </source>
</evidence>
<feature type="region of interest" description="Disordered" evidence="1">
    <location>
        <begin position="77"/>
        <end position="100"/>
    </location>
</feature>
<feature type="compositionally biased region" description="Basic and acidic residues" evidence="1">
    <location>
        <begin position="85"/>
        <end position="94"/>
    </location>
</feature>
<dbReference type="GO" id="GO:0070096">
    <property type="term" value="P:mitochondrial outer membrane translocase complex assembly"/>
    <property type="evidence" value="ECO:0007669"/>
    <property type="project" value="TreeGrafter"/>
</dbReference>
<reference evidence="2" key="1">
    <citation type="submission" date="2015-10" db="EMBL/GenBank/DDBJ databases">
        <authorList>
            <person name="Regsiter A."/>
            <person name="william w."/>
        </authorList>
    </citation>
    <scope>NUCLEOTIDE SEQUENCE</scope>
    <source>
        <strain evidence="2">Montdore</strain>
    </source>
</reference>
<organism evidence="2 3">
    <name type="scientific">Tuber aestivum</name>
    <name type="common">summer truffle</name>
    <dbReference type="NCBI Taxonomy" id="59557"/>
    <lineage>
        <taxon>Eukaryota</taxon>
        <taxon>Fungi</taxon>
        <taxon>Dikarya</taxon>
        <taxon>Ascomycota</taxon>
        <taxon>Pezizomycotina</taxon>
        <taxon>Pezizomycetes</taxon>
        <taxon>Pezizales</taxon>
        <taxon>Tuberaceae</taxon>
        <taxon>Tuber</taxon>
    </lineage>
</organism>
<evidence type="ECO:0000313" key="2">
    <source>
        <dbReference type="EMBL" id="CUS07821.1"/>
    </source>
</evidence>
<feature type="region of interest" description="Disordered" evidence="1">
    <location>
        <begin position="1"/>
        <end position="22"/>
    </location>
</feature>
<evidence type="ECO:0000256" key="1">
    <source>
        <dbReference type="SAM" id="MobiDB-lite"/>
    </source>
</evidence>
<dbReference type="InterPro" id="IPR013262">
    <property type="entry name" value="OMP_MIM1/TOM13_mt"/>
</dbReference>
<sequence length="100" mass="10608">MSSEQTSPSPLPSSPTTTSSPVILYKPPSVQKLLRTAAINLVLPFINGLMLGFGELFAHELAFRWGWGGTRVFPSSRVAAPGVEGRGKADDGRGRGRGRG</sequence>
<proteinExistence type="predicted"/>
<dbReference type="Pfam" id="PF08219">
    <property type="entry name" value="TOM13"/>
    <property type="match status" value="1"/>
</dbReference>
<dbReference type="PANTHER" id="PTHR28241">
    <property type="entry name" value="MITOCHONDRIAL IMPORT PROTEIN 1"/>
    <property type="match status" value="1"/>
</dbReference>
<accession>A0A292PM11</accession>
<gene>
    <name evidence="2" type="ORF">GSTUAT00008097001</name>
</gene>
<dbReference type="EMBL" id="LN891174">
    <property type="protein sequence ID" value="CUS07821.1"/>
    <property type="molecule type" value="Genomic_DNA"/>
</dbReference>
<dbReference type="PANTHER" id="PTHR28241:SF1">
    <property type="entry name" value="MITOCHONDRIAL IMPORT PROTEIN 1"/>
    <property type="match status" value="1"/>
</dbReference>
<dbReference type="AlphaFoldDB" id="A0A292PM11"/>
<feature type="compositionally biased region" description="Low complexity" evidence="1">
    <location>
        <begin position="1"/>
        <end position="21"/>
    </location>
</feature>
<protein>
    <recommendedName>
        <fullName evidence="4">TOM13-domain-containing protein</fullName>
    </recommendedName>
</protein>
<name>A0A292PM11_9PEZI</name>
<dbReference type="GO" id="GO:0005741">
    <property type="term" value="C:mitochondrial outer membrane"/>
    <property type="evidence" value="ECO:0007669"/>
    <property type="project" value="InterPro"/>
</dbReference>
<dbReference type="Proteomes" id="UP001412239">
    <property type="component" value="Unassembled WGS sequence"/>
</dbReference>
<evidence type="ECO:0000313" key="3">
    <source>
        <dbReference type="Proteomes" id="UP001412239"/>
    </source>
</evidence>